<evidence type="ECO:0000313" key="6">
    <source>
        <dbReference type="Proteomes" id="UP000694423"/>
    </source>
</evidence>
<dbReference type="Ensembl" id="ENSDNVT00000010834.1">
    <property type="protein sequence ID" value="ENSDNVP00000008990.1"/>
    <property type="gene ID" value="ENSDNVG00000006389.1"/>
</dbReference>
<dbReference type="Proteomes" id="UP000694423">
    <property type="component" value="Unplaced"/>
</dbReference>
<dbReference type="GO" id="GO:0006644">
    <property type="term" value="P:phospholipid metabolic process"/>
    <property type="evidence" value="ECO:0007669"/>
    <property type="project" value="InterPro"/>
</dbReference>
<dbReference type="InterPro" id="IPR016090">
    <property type="entry name" value="PLA2-like_dom"/>
</dbReference>
<name>A0A8C4P627_DRONO</name>
<keyword evidence="6" id="KW-1185">Reference proteome</keyword>
<organism evidence="5 6">
    <name type="scientific">Dromaius novaehollandiae</name>
    <name type="common">Emu</name>
    <dbReference type="NCBI Taxonomy" id="8790"/>
    <lineage>
        <taxon>Eukaryota</taxon>
        <taxon>Metazoa</taxon>
        <taxon>Chordata</taxon>
        <taxon>Craniata</taxon>
        <taxon>Vertebrata</taxon>
        <taxon>Euteleostomi</taxon>
        <taxon>Archelosauria</taxon>
        <taxon>Archosauria</taxon>
        <taxon>Dinosauria</taxon>
        <taxon>Saurischia</taxon>
        <taxon>Theropoda</taxon>
        <taxon>Coelurosauria</taxon>
        <taxon>Aves</taxon>
        <taxon>Palaeognathae</taxon>
        <taxon>Casuariiformes</taxon>
        <taxon>Dromaiidae</taxon>
        <taxon>Dromaius</taxon>
    </lineage>
</organism>
<accession>A0A8C4P627</accession>
<feature type="region of interest" description="Disordered" evidence="3">
    <location>
        <begin position="144"/>
        <end position="176"/>
    </location>
</feature>
<dbReference type="GO" id="GO:0005576">
    <property type="term" value="C:extracellular region"/>
    <property type="evidence" value="ECO:0007669"/>
    <property type="project" value="UniProtKB-SubCell"/>
</dbReference>
<dbReference type="SUPFAM" id="SSF48619">
    <property type="entry name" value="Phospholipase A2, PLA2"/>
    <property type="match status" value="2"/>
</dbReference>
<reference evidence="5" key="2">
    <citation type="submission" date="2025-09" db="UniProtKB">
        <authorList>
            <consortium name="Ensembl"/>
        </authorList>
    </citation>
    <scope>IDENTIFICATION</scope>
</reference>
<evidence type="ECO:0000259" key="4">
    <source>
        <dbReference type="Pfam" id="PF05826"/>
    </source>
</evidence>
<feature type="compositionally biased region" description="Basic and acidic residues" evidence="3">
    <location>
        <begin position="166"/>
        <end position="176"/>
    </location>
</feature>
<dbReference type="PROSITE" id="PS00118">
    <property type="entry name" value="PA2_HIS"/>
    <property type="match status" value="1"/>
</dbReference>
<dbReference type="InterPro" id="IPR033113">
    <property type="entry name" value="PLA2_histidine"/>
</dbReference>
<dbReference type="GO" id="GO:0004623">
    <property type="term" value="F:phospholipase A2 activity"/>
    <property type="evidence" value="ECO:0007669"/>
    <property type="project" value="InterPro"/>
</dbReference>
<protein>
    <recommendedName>
        <fullName evidence="4">Phospholipase A2-like central domain-containing protein</fullName>
    </recommendedName>
</protein>
<proteinExistence type="predicted"/>
<comment type="subcellular location">
    <subcellularLocation>
        <location evidence="1">Secreted</location>
    </subcellularLocation>
</comment>
<dbReference type="PANTHER" id="PTHR12253">
    <property type="entry name" value="RH14732P"/>
    <property type="match status" value="1"/>
</dbReference>
<sequence length="223" mass="24472">MSPRAEITAYPLLQKGGETAVQLPAPLLPASALPAGLFRGPDRCCREHDRCEAQIAALEFNYGIRNYRLHTVSDCDGRCARPAAPRPPMAPRPTTRYLTAPWQLEPGPSTAVTMLEQGSAGGRQMLGEAQQGGRHSTACVSHHEEDSIRSSPAAELGRATPVPPLDQHRQRGESRLDKCEHQIAPHEVKYELHNIDTRTLFHCNCTRRSVSLAYPPPKCARTG</sequence>
<dbReference type="InterPro" id="IPR036444">
    <property type="entry name" value="PLipase_A2_dom_sf"/>
</dbReference>
<evidence type="ECO:0000256" key="3">
    <source>
        <dbReference type="SAM" id="MobiDB-lite"/>
    </source>
</evidence>
<evidence type="ECO:0000313" key="5">
    <source>
        <dbReference type="Ensembl" id="ENSDNVP00000008990.1"/>
    </source>
</evidence>
<feature type="domain" description="Phospholipase A2-like central" evidence="4">
    <location>
        <begin position="36"/>
        <end position="76"/>
    </location>
</feature>
<keyword evidence="2" id="KW-0964">Secreted</keyword>
<evidence type="ECO:0000256" key="1">
    <source>
        <dbReference type="ARBA" id="ARBA00004613"/>
    </source>
</evidence>
<dbReference type="GO" id="GO:0050482">
    <property type="term" value="P:arachidonate secretion"/>
    <property type="evidence" value="ECO:0007669"/>
    <property type="project" value="InterPro"/>
</dbReference>
<reference evidence="5" key="1">
    <citation type="submission" date="2025-08" db="UniProtKB">
        <authorList>
            <consortium name="Ensembl"/>
        </authorList>
    </citation>
    <scope>IDENTIFICATION</scope>
</reference>
<dbReference type="AlphaFoldDB" id="A0A8C4P627"/>
<dbReference type="Pfam" id="PF05826">
    <property type="entry name" value="Phospholip_A2_2"/>
    <property type="match status" value="1"/>
</dbReference>
<dbReference type="Gene3D" id="1.20.90.10">
    <property type="entry name" value="Phospholipase A2 domain"/>
    <property type="match status" value="2"/>
</dbReference>
<evidence type="ECO:0000256" key="2">
    <source>
        <dbReference type="ARBA" id="ARBA00022525"/>
    </source>
</evidence>